<keyword evidence="4" id="KW-0804">Transcription</keyword>
<dbReference type="InterPro" id="IPR013325">
    <property type="entry name" value="RNA_pol_sigma_r2"/>
</dbReference>
<dbReference type="AlphaFoldDB" id="B4D2Q6"/>
<dbReference type="eggNOG" id="COG1595">
    <property type="taxonomic scope" value="Bacteria"/>
</dbReference>
<dbReference type="GO" id="GO:0016987">
    <property type="term" value="F:sigma factor activity"/>
    <property type="evidence" value="ECO:0007669"/>
    <property type="project" value="UniProtKB-KW"/>
</dbReference>
<keyword evidence="8" id="KW-1185">Reference proteome</keyword>
<dbReference type="GO" id="GO:0003677">
    <property type="term" value="F:DNA binding"/>
    <property type="evidence" value="ECO:0007669"/>
    <property type="project" value="InterPro"/>
</dbReference>
<dbReference type="Proteomes" id="UP000005824">
    <property type="component" value="Unassembled WGS sequence"/>
</dbReference>
<dbReference type="Pfam" id="PF08281">
    <property type="entry name" value="Sigma70_r4_2"/>
    <property type="match status" value="1"/>
</dbReference>
<dbReference type="InterPro" id="IPR014284">
    <property type="entry name" value="RNA_pol_sigma-70_dom"/>
</dbReference>
<evidence type="ECO:0000256" key="4">
    <source>
        <dbReference type="ARBA" id="ARBA00023163"/>
    </source>
</evidence>
<dbReference type="GO" id="GO:0006352">
    <property type="term" value="P:DNA-templated transcription initiation"/>
    <property type="evidence" value="ECO:0007669"/>
    <property type="project" value="InterPro"/>
</dbReference>
<dbReference type="SUPFAM" id="SSF88946">
    <property type="entry name" value="Sigma2 domain of RNA polymerase sigma factors"/>
    <property type="match status" value="1"/>
</dbReference>
<evidence type="ECO:0000259" key="5">
    <source>
        <dbReference type="Pfam" id="PF04542"/>
    </source>
</evidence>
<dbReference type="PANTHER" id="PTHR43133:SF62">
    <property type="entry name" value="RNA POLYMERASE SIGMA FACTOR SIGZ"/>
    <property type="match status" value="1"/>
</dbReference>
<dbReference type="PANTHER" id="PTHR43133">
    <property type="entry name" value="RNA POLYMERASE ECF-TYPE SIGMA FACTO"/>
    <property type="match status" value="1"/>
</dbReference>
<dbReference type="SUPFAM" id="SSF88659">
    <property type="entry name" value="Sigma3 and sigma4 domains of RNA polymerase sigma factors"/>
    <property type="match status" value="1"/>
</dbReference>
<evidence type="ECO:0000313" key="7">
    <source>
        <dbReference type="EMBL" id="EDY19496.1"/>
    </source>
</evidence>
<keyword evidence="3" id="KW-0731">Sigma factor</keyword>
<dbReference type="InterPro" id="IPR013324">
    <property type="entry name" value="RNA_pol_sigma_r3/r4-like"/>
</dbReference>
<evidence type="ECO:0000256" key="3">
    <source>
        <dbReference type="ARBA" id="ARBA00023082"/>
    </source>
</evidence>
<dbReference type="InterPro" id="IPR036388">
    <property type="entry name" value="WH-like_DNA-bd_sf"/>
</dbReference>
<feature type="domain" description="RNA polymerase sigma factor 70 region 4 type 2" evidence="6">
    <location>
        <begin position="150"/>
        <end position="198"/>
    </location>
</feature>
<dbReference type="STRING" id="497964.CfE428DRAFT_3181"/>
<dbReference type="EMBL" id="ABVL01000008">
    <property type="protein sequence ID" value="EDY19496.1"/>
    <property type="molecule type" value="Genomic_DNA"/>
</dbReference>
<feature type="domain" description="RNA polymerase sigma-70 region 2" evidence="5">
    <location>
        <begin position="43"/>
        <end position="110"/>
    </location>
</feature>
<evidence type="ECO:0000313" key="8">
    <source>
        <dbReference type="Proteomes" id="UP000005824"/>
    </source>
</evidence>
<evidence type="ECO:0000256" key="1">
    <source>
        <dbReference type="ARBA" id="ARBA00010641"/>
    </source>
</evidence>
<accession>B4D2Q6</accession>
<dbReference type="NCBIfam" id="TIGR02937">
    <property type="entry name" value="sigma70-ECF"/>
    <property type="match status" value="1"/>
</dbReference>
<proteinExistence type="inferred from homology"/>
<keyword evidence="2" id="KW-0805">Transcription regulation</keyword>
<evidence type="ECO:0000259" key="6">
    <source>
        <dbReference type="Pfam" id="PF08281"/>
    </source>
</evidence>
<comment type="caution">
    <text evidence="7">The sequence shown here is derived from an EMBL/GenBank/DDBJ whole genome shotgun (WGS) entry which is preliminary data.</text>
</comment>
<name>B4D2Q6_9BACT</name>
<dbReference type="InterPro" id="IPR007627">
    <property type="entry name" value="RNA_pol_sigma70_r2"/>
</dbReference>
<organism evidence="7 8">
    <name type="scientific">Chthoniobacter flavus Ellin428</name>
    <dbReference type="NCBI Taxonomy" id="497964"/>
    <lineage>
        <taxon>Bacteria</taxon>
        <taxon>Pseudomonadati</taxon>
        <taxon>Verrucomicrobiota</taxon>
        <taxon>Spartobacteria</taxon>
        <taxon>Chthoniobacterales</taxon>
        <taxon>Chthoniobacteraceae</taxon>
        <taxon>Chthoniobacter</taxon>
    </lineage>
</organism>
<dbReference type="Gene3D" id="1.10.1740.10">
    <property type="match status" value="1"/>
</dbReference>
<sequence>MLYEFDTRLTTSTTTSIDIQTEATDEQLMARLREGDEAALSMLFHRHQAILRTVIARVIHNDADVDDLMQEAMIELWNRCKAYDETKGKVLGWLVTMARRRAIDRVRRRQAYDRAEERLRIHVEDNSQAPDVVSVEEQVMSTDRAKFMSQMLETLPEAQKEAVQLAFYRGMSQREIAAKTGIPLGTIKTRLELAVRKLRANIVAIGGEEWGFTAAC</sequence>
<comment type="similarity">
    <text evidence="1">Belongs to the sigma-70 factor family. ECF subfamily.</text>
</comment>
<dbReference type="RefSeq" id="WP_006980506.1">
    <property type="nucleotide sequence ID" value="NZ_ABVL01000008.1"/>
</dbReference>
<dbReference type="Gene3D" id="1.10.10.10">
    <property type="entry name" value="Winged helix-like DNA-binding domain superfamily/Winged helix DNA-binding domain"/>
    <property type="match status" value="1"/>
</dbReference>
<dbReference type="InParanoid" id="B4D2Q6"/>
<evidence type="ECO:0000256" key="2">
    <source>
        <dbReference type="ARBA" id="ARBA00023015"/>
    </source>
</evidence>
<reference evidence="7 8" key="1">
    <citation type="journal article" date="2011" name="J. Bacteriol.">
        <title>Genome sequence of Chthoniobacter flavus Ellin428, an aerobic heterotrophic soil bacterium.</title>
        <authorList>
            <person name="Kant R."/>
            <person name="van Passel M.W."/>
            <person name="Palva A."/>
            <person name="Lucas S."/>
            <person name="Lapidus A."/>
            <person name="Glavina Del Rio T."/>
            <person name="Dalin E."/>
            <person name="Tice H."/>
            <person name="Bruce D."/>
            <person name="Goodwin L."/>
            <person name="Pitluck S."/>
            <person name="Larimer F.W."/>
            <person name="Land M.L."/>
            <person name="Hauser L."/>
            <person name="Sangwan P."/>
            <person name="de Vos W.M."/>
            <person name="Janssen P.H."/>
            <person name="Smidt H."/>
        </authorList>
    </citation>
    <scope>NUCLEOTIDE SEQUENCE [LARGE SCALE GENOMIC DNA]</scope>
    <source>
        <strain evidence="7 8">Ellin428</strain>
    </source>
</reference>
<dbReference type="CDD" id="cd06171">
    <property type="entry name" value="Sigma70_r4"/>
    <property type="match status" value="1"/>
</dbReference>
<dbReference type="InterPro" id="IPR039425">
    <property type="entry name" value="RNA_pol_sigma-70-like"/>
</dbReference>
<protein>
    <submittedName>
        <fullName evidence="7">RNA polymerase, sigma-24 subunit, ECF subfamily</fullName>
    </submittedName>
</protein>
<dbReference type="Pfam" id="PF04542">
    <property type="entry name" value="Sigma70_r2"/>
    <property type="match status" value="1"/>
</dbReference>
<gene>
    <name evidence="7" type="ORF">CfE428DRAFT_3181</name>
</gene>
<dbReference type="InterPro" id="IPR013249">
    <property type="entry name" value="RNA_pol_sigma70_r4_t2"/>
</dbReference>